<comment type="similarity">
    <text evidence="2 4">Belongs to the thiolase-like superfamily. Beta-ketoacyl-ACP synthases family.</text>
</comment>
<dbReference type="PANTHER" id="PTHR11712">
    <property type="entry name" value="POLYKETIDE SYNTHASE-RELATED"/>
    <property type="match status" value="1"/>
</dbReference>
<evidence type="ECO:0000259" key="5">
    <source>
        <dbReference type="PROSITE" id="PS52004"/>
    </source>
</evidence>
<comment type="caution">
    <text evidence="6">The sequence shown here is derived from an EMBL/GenBank/DDBJ whole genome shotgun (WGS) entry which is preliminary data.</text>
</comment>
<dbReference type="Pfam" id="PF02801">
    <property type="entry name" value="Ketoacyl-synt_C"/>
    <property type="match status" value="1"/>
</dbReference>
<dbReference type="PROSITE" id="PS52004">
    <property type="entry name" value="KS3_2"/>
    <property type="match status" value="1"/>
</dbReference>
<dbReference type="Proteomes" id="UP001205740">
    <property type="component" value="Unassembled WGS sequence"/>
</dbReference>
<dbReference type="Gene3D" id="3.40.47.10">
    <property type="match status" value="1"/>
</dbReference>
<dbReference type="InterPro" id="IPR016039">
    <property type="entry name" value="Thiolase-like"/>
</dbReference>
<evidence type="ECO:0000313" key="7">
    <source>
        <dbReference type="Proteomes" id="UP001205740"/>
    </source>
</evidence>
<dbReference type="Pfam" id="PF00109">
    <property type="entry name" value="ketoacyl-synt"/>
    <property type="match status" value="1"/>
</dbReference>
<dbReference type="SUPFAM" id="SSF53901">
    <property type="entry name" value="Thiolase-like"/>
    <property type="match status" value="1"/>
</dbReference>
<keyword evidence="3 4" id="KW-0808">Transferase</keyword>
<dbReference type="SMART" id="SM00825">
    <property type="entry name" value="PKS_KS"/>
    <property type="match status" value="1"/>
</dbReference>
<evidence type="ECO:0000256" key="3">
    <source>
        <dbReference type="ARBA" id="ARBA00022679"/>
    </source>
</evidence>
<dbReference type="InterPro" id="IPR014030">
    <property type="entry name" value="Ketoacyl_synth_N"/>
</dbReference>
<dbReference type="PANTHER" id="PTHR11712:SF347">
    <property type="entry name" value="BETA KETOACYL-ACYL CARRIER PROTEIN SYNTHASE"/>
    <property type="match status" value="1"/>
</dbReference>
<gene>
    <name evidence="6" type="ORF">LX12_004067</name>
</gene>
<comment type="pathway">
    <text evidence="1">Lipid metabolism; mycolic acid biosynthesis.</text>
</comment>
<dbReference type="InterPro" id="IPR000794">
    <property type="entry name" value="Beta-ketoacyl_synthase"/>
</dbReference>
<dbReference type="InterPro" id="IPR020841">
    <property type="entry name" value="PKS_Beta-ketoAc_synthase_dom"/>
</dbReference>
<organism evidence="6 7">
    <name type="scientific">Williamsia serinedens</name>
    <dbReference type="NCBI Taxonomy" id="391736"/>
    <lineage>
        <taxon>Bacteria</taxon>
        <taxon>Bacillati</taxon>
        <taxon>Actinomycetota</taxon>
        <taxon>Actinomycetes</taxon>
        <taxon>Mycobacteriales</taxon>
        <taxon>Nocardiaceae</taxon>
        <taxon>Williamsia</taxon>
    </lineage>
</organism>
<keyword evidence="7" id="KW-1185">Reference proteome</keyword>
<accession>A0ABT1H6J9</accession>
<sequence length="388" mass="39947">MGNTTHRARISGVGAVTGYGWGRERLWEGLLSGKPAATLRAGFGMADDEPGWVSMIPEGGLPADGATRYTRALRHAAREALEDAYARGWTPGKRVGVVHAAVMGDTAMYPMFAAPAGSFSGRQYVAVTPSTALSLLMAEHGFHGPVMSVSSMCASGSAAVITARTWLDAGMVDDVLVVATDLSATPEIVGMFTRLGVAITDDEPLSACRPFQEGSRGFSFGEASIAFTMTNRDDVDGYGDVLGGAMAHDAFHPTSIDPSLVHVRRCVDEAIESAGIDGRDVRHLNAHGPGTAQCDAAEGSILADVIPGASVFSVKPLAGHCQAAAGAVELTASLLGFERGQIPASPHVSAPTTDALLDGVTRAEPGLTLKTSLGMGGYSAALVVAPVA</sequence>
<proteinExistence type="inferred from homology"/>
<evidence type="ECO:0000256" key="1">
    <source>
        <dbReference type="ARBA" id="ARBA00004796"/>
    </source>
</evidence>
<evidence type="ECO:0000313" key="6">
    <source>
        <dbReference type="EMBL" id="MCP2162855.1"/>
    </source>
</evidence>
<reference evidence="6 7" key="1">
    <citation type="submission" date="2022-06" db="EMBL/GenBank/DDBJ databases">
        <title>Genomic Encyclopedia of Archaeal and Bacterial Type Strains, Phase II (KMG-II): from individual species to whole genera.</title>
        <authorList>
            <person name="Goeker M."/>
        </authorList>
    </citation>
    <scope>NUCLEOTIDE SEQUENCE [LARGE SCALE GENOMIC DNA]</scope>
    <source>
        <strain evidence="6 7">DSM 45037</strain>
    </source>
</reference>
<evidence type="ECO:0000256" key="4">
    <source>
        <dbReference type="RuleBase" id="RU003694"/>
    </source>
</evidence>
<dbReference type="InterPro" id="IPR014031">
    <property type="entry name" value="Ketoacyl_synth_C"/>
</dbReference>
<dbReference type="EMBL" id="JAMTCG010000008">
    <property type="protein sequence ID" value="MCP2162855.1"/>
    <property type="molecule type" value="Genomic_DNA"/>
</dbReference>
<dbReference type="RefSeq" id="WP_253656426.1">
    <property type="nucleotide sequence ID" value="NZ_BAAAOE010000006.1"/>
</dbReference>
<name>A0ABT1H6J9_9NOCA</name>
<protein>
    <submittedName>
        <fullName evidence="6">3-oxoacyl-[acyl-carrier-protein] synthase II</fullName>
    </submittedName>
</protein>
<evidence type="ECO:0000256" key="2">
    <source>
        <dbReference type="ARBA" id="ARBA00008467"/>
    </source>
</evidence>
<feature type="domain" description="Ketosynthase family 3 (KS3)" evidence="5">
    <location>
        <begin position="5"/>
        <end position="386"/>
    </location>
</feature>